<dbReference type="EMBL" id="BLJY01000007">
    <property type="protein sequence ID" value="GFF17734.1"/>
    <property type="molecule type" value="Genomic_DNA"/>
</dbReference>
<dbReference type="Proteomes" id="UP000452235">
    <property type="component" value="Unassembled WGS sequence"/>
</dbReference>
<dbReference type="SUPFAM" id="SSF51905">
    <property type="entry name" value="FAD/NAD(P)-binding domain"/>
    <property type="match status" value="1"/>
</dbReference>
<evidence type="ECO:0000313" key="2">
    <source>
        <dbReference type="Proteomes" id="UP000452235"/>
    </source>
</evidence>
<dbReference type="GO" id="GO:0006598">
    <property type="term" value="P:polyamine catabolic process"/>
    <property type="evidence" value="ECO:0007669"/>
    <property type="project" value="TreeGrafter"/>
</dbReference>
<evidence type="ECO:0000313" key="1">
    <source>
        <dbReference type="EMBL" id="GFF17734.1"/>
    </source>
</evidence>
<dbReference type="Gene3D" id="3.90.660.10">
    <property type="match status" value="1"/>
</dbReference>
<dbReference type="InterPro" id="IPR036188">
    <property type="entry name" value="FAD/NAD-bd_sf"/>
</dbReference>
<dbReference type="PANTHER" id="PTHR10742">
    <property type="entry name" value="FLAVIN MONOAMINE OXIDASE"/>
    <property type="match status" value="1"/>
</dbReference>
<dbReference type="AlphaFoldDB" id="A0A5M3Z5S7"/>
<comment type="caution">
    <text evidence="1">The sequence shown here is derived from an EMBL/GenBank/DDBJ whole genome shotgun (WGS) entry which is preliminary data.</text>
</comment>
<dbReference type="OrthoDB" id="7777654at2759"/>
<dbReference type="VEuPathDB" id="FungiDB:ATEG_05903"/>
<proteinExistence type="predicted"/>
<sequence length="582" mass="63668">MTNEDDDGTLGRYLLLLINLSDPGKSNLDPTGKHVASQGSVAWLGLKSGEIKKWDNMYLQRLLGITTLSGLALQGSVAQGTAQTGTCRHTTVAILGGGMAGIIAAQALHNQSISDFVIVEYQDRIGGRVNHTAFGQKADGTPYVVELGAYWVQGAGGTNGPVNPIWTLAQKYNLTTALSDFTSVQTYDHTGAVDYTYLFDEYNAASDKVSEIGSNILKDNLQDMNIRQAMALGGWKPKVDDMAAQAVDWLRGDVESASPVGESSFGFSTSAGAFTFGQFGPNNFLVTDPRGYSAIIEGEAATYLKRNDTRLLLNTQVTNISYSDTGVTVHNRDGTCITADYALCTFSLGVLQNQAVAFNPELPMWKRTAIQKFTMGTYTKIFMQFNEAFWPADSQNLLYASPDRRGYYPSFQSLDAPGFLEGSNILFVTVLAEEAYRVERLSDEETQTEIMAVLRQMFPGTRIPEPTAFFYPRWNKAEWAYGSYSNWPLGTSLEMHQNLRANTSRLWFAGEATSSQYFGFLHGAWFEGREAGAQIAGLIQGHCTNVTGEEECGGRKYHETLAGTTPSTAYTVENGWPGGLPY</sequence>
<dbReference type="SUPFAM" id="SSF54373">
    <property type="entry name" value="FAD-linked reductases, C-terminal domain"/>
    <property type="match status" value="1"/>
</dbReference>
<reference evidence="1 2" key="1">
    <citation type="submission" date="2020-01" db="EMBL/GenBank/DDBJ databases">
        <title>Aspergillus terreus IFO 6365 whole genome shotgun sequence.</title>
        <authorList>
            <person name="Kanamasa S."/>
            <person name="Takahashi H."/>
        </authorList>
    </citation>
    <scope>NUCLEOTIDE SEQUENCE [LARGE SCALE GENOMIC DNA]</scope>
    <source>
        <strain evidence="1 2">IFO 6365</strain>
    </source>
</reference>
<name>A0A5M3Z5S7_ASPTE</name>
<dbReference type="Pfam" id="PF01593">
    <property type="entry name" value="Amino_oxidase"/>
    <property type="match status" value="1"/>
</dbReference>
<gene>
    <name evidence="1" type="ORF">ATEIFO6365_0007028300</name>
</gene>
<accession>A0A5M3Z5S7</accession>
<organism evidence="1 2">
    <name type="scientific">Aspergillus terreus</name>
    <dbReference type="NCBI Taxonomy" id="33178"/>
    <lineage>
        <taxon>Eukaryota</taxon>
        <taxon>Fungi</taxon>
        <taxon>Dikarya</taxon>
        <taxon>Ascomycota</taxon>
        <taxon>Pezizomycotina</taxon>
        <taxon>Eurotiomycetes</taxon>
        <taxon>Eurotiomycetidae</taxon>
        <taxon>Eurotiales</taxon>
        <taxon>Aspergillaceae</taxon>
        <taxon>Aspergillus</taxon>
        <taxon>Aspergillus subgen. Circumdati</taxon>
    </lineage>
</organism>
<dbReference type="InterPro" id="IPR002937">
    <property type="entry name" value="Amino_oxidase"/>
</dbReference>
<dbReference type="Gene3D" id="3.50.50.60">
    <property type="entry name" value="FAD/NAD(P)-binding domain"/>
    <property type="match status" value="1"/>
</dbReference>
<protein>
    <submittedName>
        <fullName evidence="1">Amine oxidase</fullName>
    </submittedName>
</protein>
<dbReference type="GO" id="GO:0016491">
    <property type="term" value="F:oxidoreductase activity"/>
    <property type="evidence" value="ECO:0007669"/>
    <property type="project" value="InterPro"/>
</dbReference>
<dbReference type="PANTHER" id="PTHR10742:SF313">
    <property type="entry name" value="AMINE OXIDASE"/>
    <property type="match status" value="1"/>
</dbReference>
<dbReference type="InterPro" id="IPR050281">
    <property type="entry name" value="Flavin_monoamine_oxidase"/>
</dbReference>
<keyword evidence="2" id="KW-1185">Reference proteome</keyword>